<accession>A0A6J5F757</accession>
<evidence type="ECO:0000313" key="3">
    <source>
        <dbReference type="EMBL" id="CAB3774720.1"/>
    </source>
</evidence>
<evidence type="ECO:0000256" key="1">
    <source>
        <dbReference type="SAM" id="MobiDB-lite"/>
    </source>
</evidence>
<dbReference type="RefSeq" id="WP_217478185.1">
    <property type="nucleotide sequence ID" value="NZ_CADIKH010000156.1"/>
</dbReference>
<dbReference type="AlphaFoldDB" id="A0A6J5F757"/>
<dbReference type="SUPFAM" id="SSF53041">
    <property type="entry name" value="Resolvase-like"/>
    <property type="match status" value="1"/>
</dbReference>
<gene>
    <name evidence="3" type="ORF">LMG29542_08098</name>
</gene>
<dbReference type="EMBL" id="CADIKH010000156">
    <property type="protein sequence ID" value="CAB3774720.1"/>
    <property type="molecule type" value="Genomic_DNA"/>
</dbReference>
<feature type="region of interest" description="Disordered" evidence="1">
    <location>
        <begin position="66"/>
        <end position="93"/>
    </location>
</feature>
<dbReference type="InterPro" id="IPR006119">
    <property type="entry name" value="Resolv_N"/>
</dbReference>
<dbReference type="GO" id="GO:0000150">
    <property type="term" value="F:DNA strand exchange activity"/>
    <property type="evidence" value="ECO:0007669"/>
    <property type="project" value="InterPro"/>
</dbReference>
<dbReference type="InterPro" id="IPR036162">
    <property type="entry name" value="Resolvase-like_N_sf"/>
</dbReference>
<organism evidence="3 4">
    <name type="scientific">Paraburkholderia humisilvae</name>
    <dbReference type="NCBI Taxonomy" id="627669"/>
    <lineage>
        <taxon>Bacteria</taxon>
        <taxon>Pseudomonadati</taxon>
        <taxon>Pseudomonadota</taxon>
        <taxon>Betaproteobacteria</taxon>
        <taxon>Burkholderiales</taxon>
        <taxon>Burkholderiaceae</taxon>
        <taxon>Paraburkholderia</taxon>
    </lineage>
</organism>
<reference evidence="3 4" key="1">
    <citation type="submission" date="2020-04" db="EMBL/GenBank/DDBJ databases">
        <authorList>
            <person name="De Canck E."/>
        </authorList>
    </citation>
    <scope>NUCLEOTIDE SEQUENCE [LARGE SCALE GENOMIC DNA]</scope>
    <source>
        <strain evidence="3 4">LMG 29542</strain>
    </source>
</reference>
<dbReference type="Proteomes" id="UP000494363">
    <property type="component" value="Unassembled WGS sequence"/>
</dbReference>
<name>A0A6J5F757_9BURK</name>
<keyword evidence="4" id="KW-1185">Reference proteome</keyword>
<evidence type="ECO:0000259" key="2">
    <source>
        <dbReference type="Pfam" id="PF00239"/>
    </source>
</evidence>
<dbReference type="Pfam" id="PF00239">
    <property type="entry name" value="Resolvase"/>
    <property type="match status" value="1"/>
</dbReference>
<protein>
    <recommendedName>
        <fullName evidence="2">Resolvase/invertase-type recombinase catalytic domain-containing protein</fullName>
    </recommendedName>
</protein>
<evidence type="ECO:0000313" key="4">
    <source>
        <dbReference type="Proteomes" id="UP000494363"/>
    </source>
</evidence>
<proteinExistence type="predicted"/>
<feature type="domain" description="Resolvase/invertase-type recombinase catalytic" evidence="2">
    <location>
        <begin position="2"/>
        <end position="69"/>
    </location>
</feature>
<sequence>MRPGFEQLLSLPYDGEVGAVLGIKASRLTRNGRDWHTLLESCNVVRALLTNAEGVYYPVQVNDRPLLGMKGNDQRDGTGQLPAASARSDEAEG</sequence>
<dbReference type="GO" id="GO:0003677">
    <property type="term" value="F:DNA binding"/>
    <property type="evidence" value="ECO:0007669"/>
    <property type="project" value="InterPro"/>
</dbReference>